<reference evidence="16" key="2">
    <citation type="submission" date="2017-05" db="UniProtKB">
        <authorList>
            <consortium name="EnsemblMetazoa"/>
        </authorList>
    </citation>
    <scope>IDENTIFICATION</scope>
</reference>
<dbReference type="GO" id="GO:0033627">
    <property type="term" value="P:cell adhesion mediated by integrin"/>
    <property type="evidence" value="ECO:0007669"/>
    <property type="project" value="TreeGrafter"/>
</dbReference>
<evidence type="ECO:0000256" key="6">
    <source>
        <dbReference type="ARBA" id="ARBA00022737"/>
    </source>
</evidence>
<keyword evidence="3" id="KW-0245">EGF-like domain</keyword>
<dbReference type="InParanoid" id="A0A1X7TIE9"/>
<dbReference type="AlphaFoldDB" id="A0A1X7TIE9"/>
<reference evidence="17" key="1">
    <citation type="journal article" date="2010" name="Nature">
        <title>The Amphimedon queenslandica genome and the evolution of animal complexity.</title>
        <authorList>
            <person name="Srivastava M."/>
            <person name="Simakov O."/>
            <person name="Chapman J."/>
            <person name="Fahey B."/>
            <person name="Gauthier M.E."/>
            <person name="Mitros T."/>
            <person name="Richards G.S."/>
            <person name="Conaco C."/>
            <person name="Dacre M."/>
            <person name="Hellsten U."/>
            <person name="Larroux C."/>
            <person name="Putnam N.H."/>
            <person name="Stanke M."/>
            <person name="Adamska M."/>
            <person name="Darling A."/>
            <person name="Degnan S.M."/>
            <person name="Oakley T.H."/>
            <person name="Plachetzki D.C."/>
            <person name="Zhai Y."/>
            <person name="Adamski M."/>
            <person name="Calcino A."/>
            <person name="Cummins S.F."/>
            <person name="Goodstein D.M."/>
            <person name="Harris C."/>
            <person name="Jackson D.J."/>
            <person name="Leys S.P."/>
            <person name="Shu S."/>
            <person name="Woodcroft B.J."/>
            <person name="Vervoort M."/>
            <person name="Kosik K.S."/>
            <person name="Manning G."/>
            <person name="Degnan B.M."/>
            <person name="Rokhsar D.S."/>
        </authorList>
    </citation>
    <scope>NUCLEOTIDE SEQUENCE [LARGE SCALE GENOMIC DNA]</scope>
</reference>
<dbReference type="EnsemblMetazoa" id="Aqu2.1.14596_001">
    <property type="protein sequence ID" value="Aqu2.1.14596_001"/>
    <property type="gene ID" value="Aqu2.1.14596"/>
</dbReference>
<gene>
    <name evidence="16" type="primary">105314790</name>
</gene>
<dbReference type="InterPro" id="IPR036465">
    <property type="entry name" value="vWFA_dom_sf"/>
</dbReference>
<sequence>MRRTFYSGLLLVLWLASKIKAQSPCSSATTCNECYAIPNCAWCADRNFFPTKMRPRCEIRGILTSYCNVVEDIQSSTTLEENGLNSDNQISISSAKVYLRAGETQSLRVSVRPVLNFPIDFYFLLDSSSSLEDDLENIRRISQDISKFCS</sequence>
<dbReference type="EnsemblMetazoa" id="XM_011409161.2">
    <property type="protein sequence ID" value="XP_011407463.2"/>
    <property type="gene ID" value="LOC105314790"/>
</dbReference>
<dbReference type="Proteomes" id="UP000007879">
    <property type="component" value="Unassembled WGS sequence"/>
</dbReference>
<dbReference type="GO" id="GO:0005925">
    <property type="term" value="C:focal adhesion"/>
    <property type="evidence" value="ECO:0007669"/>
    <property type="project" value="TreeGrafter"/>
</dbReference>
<keyword evidence="7" id="KW-1133">Transmembrane helix</keyword>
<dbReference type="GO" id="GO:0009986">
    <property type="term" value="C:cell surface"/>
    <property type="evidence" value="ECO:0007669"/>
    <property type="project" value="TreeGrafter"/>
</dbReference>
<dbReference type="GO" id="GO:0007160">
    <property type="term" value="P:cell-matrix adhesion"/>
    <property type="evidence" value="ECO:0007669"/>
    <property type="project" value="TreeGrafter"/>
</dbReference>
<dbReference type="PANTHER" id="PTHR10082:SF3">
    <property type="entry name" value="INTEGRIN BETA-LIKE PROTEIN 1"/>
    <property type="match status" value="1"/>
</dbReference>
<organism evidence="16">
    <name type="scientific">Amphimedon queenslandica</name>
    <name type="common">Sponge</name>
    <dbReference type="NCBI Taxonomy" id="400682"/>
    <lineage>
        <taxon>Eukaryota</taxon>
        <taxon>Metazoa</taxon>
        <taxon>Porifera</taxon>
        <taxon>Demospongiae</taxon>
        <taxon>Heteroscleromorpha</taxon>
        <taxon>Haplosclerida</taxon>
        <taxon>Niphatidae</taxon>
        <taxon>Amphimedon</taxon>
    </lineage>
</organism>
<dbReference type="InterPro" id="IPR033760">
    <property type="entry name" value="Integrin_beta_N"/>
</dbReference>
<keyword evidence="10" id="KW-1015">Disulfide bond</keyword>
<keyword evidence="17" id="KW-1185">Reference proteome</keyword>
<dbReference type="KEGG" id="aqu:105314790"/>
<comment type="subcellular location">
    <subcellularLocation>
        <location evidence="12">Cell membrane</location>
        <topology evidence="12">Single-pass type I membrane protein</topology>
    </subcellularLocation>
    <subcellularLocation>
        <location evidence="1">Membrane</location>
        <topology evidence="1">Single-pass type I membrane protein</topology>
    </subcellularLocation>
</comment>
<evidence type="ECO:0000256" key="12">
    <source>
        <dbReference type="RuleBase" id="RU000633"/>
    </source>
</evidence>
<evidence type="ECO:0000259" key="15">
    <source>
        <dbReference type="Pfam" id="PF17205"/>
    </source>
</evidence>
<dbReference type="eggNOG" id="KOG1226">
    <property type="taxonomic scope" value="Eukaryota"/>
</dbReference>
<keyword evidence="4 12" id="KW-0812">Transmembrane</keyword>
<dbReference type="Gene3D" id="3.40.50.410">
    <property type="entry name" value="von Willebrand factor, type A domain"/>
    <property type="match status" value="1"/>
</dbReference>
<name>A0A1X7TIE9_AMPQE</name>
<keyword evidence="12" id="KW-0130">Cell adhesion</keyword>
<feature type="signal peptide" evidence="13">
    <location>
        <begin position="1"/>
        <end position="21"/>
    </location>
</feature>
<evidence type="ECO:0000313" key="16">
    <source>
        <dbReference type="EnsemblMetazoa" id="Aqu2.1.14596_001"/>
    </source>
</evidence>
<keyword evidence="11" id="KW-0325">Glycoprotein</keyword>
<evidence type="ECO:0000259" key="14">
    <source>
        <dbReference type="Pfam" id="PF00362"/>
    </source>
</evidence>
<comment type="similarity">
    <text evidence="2 12">Belongs to the integrin beta chain family.</text>
</comment>
<keyword evidence="5 13" id="KW-0732">Signal</keyword>
<feature type="domain" description="Integrin beta subunit VWA" evidence="14">
    <location>
        <begin position="116"/>
        <end position="147"/>
    </location>
</feature>
<dbReference type="GO" id="GO:0008305">
    <property type="term" value="C:integrin complex"/>
    <property type="evidence" value="ECO:0007669"/>
    <property type="project" value="TreeGrafter"/>
</dbReference>
<protein>
    <recommendedName>
        <fullName evidence="12">Integrin beta</fullName>
    </recommendedName>
</protein>
<evidence type="ECO:0000256" key="13">
    <source>
        <dbReference type="SAM" id="SignalP"/>
    </source>
</evidence>
<dbReference type="InterPro" id="IPR002369">
    <property type="entry name" value="Integrin_bsu_VWA"/>
</dbReference>
<evidence type="ECO:0000256" key="3">
    <source>
        <dbReference type="ARBA" id="ARBA00022536"/>
    </source>
</evidence>
<keyword evidence="8 12" id="KW-0401">Integrin</keyword>
<dbReference type="SUPFAM" id="SSF103575">
    <property type="entry name" value="Plexin repeat"/>
    <property type="match status" value="1"/>
</dbReference>
<dbReference type="GO" id="GO:0098609">
    <property type="term" value="P:cell-cell adhesion"/>
    <property type="evidence" value="ECO:0007669"/>
    <property type="project" value="TreeGrafter"/>
</dbReference>
<evidence type="ECO:0000256" key="4">
    <source>
        <dbReference type="ARBA" id="ARBA00022692"/>
    </source>
</evidence>
<evidence type="ECO:0000256" key="7">
    <source>
        <dbReference type="ARBA" id="ARBA00022989"/>
    </source>
</evidence>
<dbReference type="Pfam" id="PF00362">
    <property type="entry name" value="Integrin_beta"/>
    <property type="match status" value="1"/>
</dbReference>
<dbReference type="GO" id="GO:0016477">
    <property type="term" value="P:cell migration"/>
    <property type="evidence" value="ECO:0007669"/>
    <property type="project" value="TreeGrafter"/>
</dbReference>
<evidence type="ECO:0000256" key="11">
    <source>
        <dbReference type="ARBA" id="ARBA00023180"/>
    </source>
</evidence>
<feature type="domain" description="Integrin beta N-terminal" evidence="15">
    <location>
        <begin position="24"/>
        <end position="67"/>
    </location>
</feature>
<evidence type="ECO:0000256" key="9">
    <source>
        <dbReference type="ARBA" id="ARBA00023136"/>
    </source>
</evidence>
<dbReference type="PANTHER" id="PTHR10082">
    <property type="entry name" value="INTEGRIN BETA SUBUNIT"/>
    <property type="match status" value="1"/>
</dbReference>
<dbReference type="GO" id="GO:0005178">
    <property type="term" value="F:integrin binding"/>
    <property type="evidence" value="ECO:0007669"/>
    <property type="project" value="TreeGrafter"/>
</dbReference>
<evidence type="ECO:0000256" key="2">
    <source>
        <dbReference type="ARBA" id="ARBA00007449"/>
    </source>
</evidence>
<accession>A0A1X7TIE9</accession>
<evidence type="ECO:0000256" key="1">
    <source>
        <dbReference type="ARBA" id="ARBA00004479"/>
    </source>
</evidence>
<dbReference type="GO" id="GO:0007229">
    <property type="term" value="P:integrin-mediated signaling pathway"/>
    <property type="evidence" value="ECO:0007669"/>
    <property type="project" value="UniProtKB-KW"/>
</dbReference>
<evidence type="ECO:0000256" key="8">
    <source>
        <dbReference type="ARBA" id="ARBA00023037"/>
    </source>
</evidence>
<dbReference type="Pfam" id="PF17205">
    <property type="entry name" value="PSI_integrin"/>
    <property type="match status" value="1"/>
</dbReference>
<dbReference type="OrthoDB" id="410592at2759"/>
<keyword evidence="9" id="KW-0472">Membrane</keyword>
<evidence type="ECO:0000256" key="5">
    <source>
        <dbReference type="ARBA" id="ARBA00022729"/>
    </source>
</evidence>
<dbReference type="STRING" id="400682.A0A1X7TIE9"/>
<proteinExistence type="inferred from homology"/>
<dbReference type="PRINTS" id="PR01186">
    <property type="entry name" value="INTEGRINB"/>
</dbReference>
<feature type="chain" id="PRO_5010853257" description="Integrin beta" evidence="13">
    <location>
        <begin position="22"/>
        <end position="150"/>
    </location>
</feature>
<dbReference type="InterPro" id="IPR015812">
    <property type="entry name" value="Integrin_bsu"/>
</dbReference>
<keyword evidence="6" id="KW-0677">Repeat</keyword>
<dbReference type="Gene3D" id="3.30.1680.10">
    <property type="entry name" value="ligand-binding face of the semaphorins, domain 2"/>
    <property type="match status" value="1"/>
</dbReference>
<evidence type="ECO:0000256" key="10">
    <source>
        <dbReference type="ARBA" id="ARBA00023157"/>
    </source>
</evidence>
<evidence type="ECO:0000313" key="17">
    <source>
        <dbReference type="Proteomes" id="UP000007879"/>
    </source>
</evidence>
<dbReference type="SUPFAM" id="SSF53300">
    <property type="entry name" value="vWA-like"/>
    <property type="match status" value="1"/>
</dbReference>